<gene>
    <name evidence="1" type="ORF">CLPA_c05780</name>
    <name evidence="2" type="ORF">CP6013_02570</name>
</gene>
<dbReference type="AlphaFoldDB" id="A0A0H3J444"/>
<dbReference type="GeneID" id="93072804"/>
<dbReference type="EMBL" id="CP009268">
    <property type="protein sequence ID" value="AJA50666.1"/>
    <property type="molecule type" value="Genomic_DNA"/>
</dbReference>
<evidence type="ECO:0000313" key="4">
    <source>
        <dbReference type="Proteomes" id="UP000030905"/>
    </source>
</evidence>
<dbReference type="Proteomes" id="UP000030905">
    <property type="component" value="Chromosome"/>
</dbReference>
<dbReference type="KEGG" id="cpat:CLPA_c05780"/>
<evidence type="ECO:0008006" key="5">
    <source>
        <dbReference type="Google" id="ProtNLM"/>
    </source>
</evidence>
<proteinExistence type="predicted"/>
<name>A0A0H3J444_CLOPA</name>
<reference evidence="1 4" key="1">
    <citation type="journal article" date="2015" name="Genome Announc.">
        <title>Complete Genome Sequence of the Nitrogen-Fixing and Solvent-Producing Clostridium pasteurianum DSM 525.</title>
        <authorList>
            <person name="Poehlein A."/>
            <person name="Grosse-Honebrink A."/>
            <person name="Zhang Y."/>
            <person name="Minton N.P."/>
            <person name="Daniel R."/>
        </authorList>
    </citation>
    <scope>NUCLEOTIDE SEQUENCE [LARGE SCALE GENOMIC DNA]</scope>
    <source>
        <strain evidence="1">DSM 525</strain>
        <strain evidence="4">DSM 525 / ATCC 6013</strain>
    </source>
</reference>
<accession>A0A0H3J444</accession>
<dbReference type="PATRIC" id="fig|1262449.3.peg.475"/>
<organism evidence="1 4">
    <name type="scientific">Clostridium pasteurianum DSM 525 = ATCC 6013</name>
    <dbReference type="NCBI Taxonomy" id="1262449"/>
    <lineage>
        <taxon>Bacteria</taxon>
        <taxon>Bacillati</taxon>
        <taxon>Bacillota</taxon>
        <taxon>Clostridia</taxon>
        <taxon>Eubacteriales</taxon>
        <taxon>Clostridiaceae</taxon>
        <taxon>Clostridium</taxon>
    </lineage>
</organism>
<dbReference type="KEGG" id="cpae:CPAST_c05780"/>
<sequence>MEKFNCVEASKSIFKNHITPKLKNEGFKKTGNTFYRLREEFIDVVNVQFGRSNSKDYAYFTYNIKVVIPSFFDKVGIYRDKKLDCCIVDYRLGTVMGIINNTFKTDYWYKIGYPGYGKRDHEKFFVFNALGGHMETIANPDERARGKYLNLLENRYDWMNIEQITNTVLEDIDSIVLKFFNMIQDVDDLAKLISNSKIKIDIQQFFLSVYLIEKGKVDQGIQVAKSICNNKFLKDKIDQYLYDKGIHSYIE</sequence>
<dbReference type="RefSeq" id="WP_004455289.1">
    <property type="nucleotide sequence ID" value="NZ_ANZB01000001.1"/>
</dbReference>
<keyword evidence="4" id="KW-1185">Reference proteome</keyword>
<evidence type="ECO:0000313" key="1">
    <source>
        <dbReference type="EMBL" id="AJA50666.1"/>
    </source>
</evidence>
<protein>
    <recommendedName>
        <fullName evidence="5">DUF4304 domain-containing protein</fullName>
    </recommendedName>
</protein>
<dbReference type="InterPro" id="IPR025412">
    <property type="entry name" value="DUF4304"/>
</dbReference>
<dbReference type="EMBL" id="JPGY02000001">
    <property type="protein sequence ID" value="KRU13322.1"/>
    <property type="molecule type" value="Genomic_DNA"/>
</dbReference>
<dbReference type="Pfam" id="PF14137">
    <property type="entry name" value="DUF4304"/>
    <property type="match status" value="1"/>
</dbReference>
<evidence type="ECO:0000313" key="3">
    <source>
        <dbReference type="Proteomes" id="UP000028042"/>
    </source>
</evidence>
<dbReference type="eggNOG" id="ENOG5033PXP">
    <property type="taxonomic scope" value="Bacteria"/>
</dbReference>
<reference evidence="2" key="2">
    <citation type="submission" date="2015-10" db="EMBL/GenBank/DDBJ databases">
        <title>Improved Draft Genome Sequence of Clostridium pasteurianum Strain ATCC 6013 (DSM 525) Using a Hybrid Next-Generation Sequencing Approach.</title>
        <authorList>
            <person name="Pyne M.E."/>
            <person name="Utturkar S.M."/>
            <person name="Brown S.D."/>
            <person name="Moo-Young M."/>
            <person name="Chung D.A."/>
            <person name="Chou P.C."/>
        </authorList>
    </citation>
    <scope>NUCLEOTIDE SEQUENCE</scope>
    <source>
        <strain evidence="2">ATCC 6013</strain>
    </source>
</reference>
<reference evidence="2 3" key="3">
    <citation type="journal article" name="Genome Announc.">
        <title>Improved Draft Genome Sequence of Clostridium pasteurianum Strain ATCC 6013 (DSM 525) Using a Hybrid Next-Generation Sequencing Approach.</title>
        <authorList>
            <person name="Pyne M.E."/>
            <person name="Utturkar S."/>
            <person name="Brown S.D."/>
            <person name="Moo-Young M."/>
            <person name="Chung D.A."/>
            <person name="Chou C.P."/>
        </authorList>
    </citation>
    <scope>NUCLEOTIDE SEQUENCE [LARGE SCALE GENOMIC DNA]</scope>
    <source>
        <strain evidence="2 3">ATCC 6013</strain>
    </source>
</reference>
<dbReference type="Proteomes" id="UP000028042">
    <property type="component" value="Unassembled WGS sequence"/>
</dbReference>
<evidence type="ECO:0000313" key="2">
    <source>
        <dbReference type="EMBL" id="KRU13322.1"/>
    </source>
</evidence>